<feature type="compositionally biased region" description="Basic and acidic residues" evidence="1">
    <location>
        <begin position="159"/>
        <end position="173"/>
    </location>
</feature>
<dbReference type="RefSeq" id="XP_066802271.1">
    <property type="nucleotide sequence ID" value="XM_066946892.1"/>
</dbReference>
<reference evidence="3 4" key="1">
    <citation type="journal article" date="2024" name="bioRxiv">
        <title>Comparative genomics of Cryptococcus and Kwoniella reveals pathogenesis evolution and contrasting karyotype dynamics via intercentromeric recombination or chromosome fusion.</title>
        <authorList>
            <person name="Coelho M.A."/>
            <person name="David-Palma M."/>
            <person name="Shea T."/>
            <person name="Bowers K."/>
            <person name="McGinley-Smith S."/>
            <person name="Mohammad A.W."/>
            <person name="Gnirke A."/>
            <person name="Yurkov A.M."/>
            <person name="Nowrousian M."/>
            <person name="Sun S."/>
            <person name="Cuomo C.A."/>
            <person name="Heitman J."/>
        </authorList>
    </citation>
    <scope>NUCLEOTIDE SEQUENCE [LARGE SCALE GENOMIC DNA]</scope>
    <source>
        <strain evidence="3 4">CBS 13917</strain>
    </source>
</reference>
<keyword evidence="2" id="KW-0812">Transmembrane</keyword>
<feature type="region of interest" description="Disordered" evidence="1">
    <location>
        <begin position="131"/>
        <end position="246"/>
    </location>
</feature>
<keyword evidence="2" id="KW-0472">Membrane</keyword>
<dbReference type="KEGG" id="kne:92181044"/>
<name>A0AAW0YXQ2_9TREE</name>
<feature type="compositionally biased region" description="Low complexity" evidence="1">
    <location>
        <begin position="13"/>
        <end position="40"/>
    </location>
</feature>
<feature type="transmembrane region" description="Helical" evidence="2">
    <location>
        <begin position="58"/>
        <end position="78"/>
    </location>
</feature>
<comment type="caution">
    <text evidence="3">The sequence shown here is derived from an EMBL/GenBank/DDBJ whole genome shotgun (WGS) entry which is preliminary data.</text>
</comment>
<dbReference type="Proteomes" id="UP001388673">
    <property type="component" value="Unassembled WGS sequence"/>
</dbReference>
<keyword evidence="2" id="KW-1133">Transmembrane helix</keyword>
<sequence>MAPYALLPRDDPTPTADADASTSATSGTSPTTETSPSASASSSAASKVKSFIEVHGKVIWIVVAIVGILLLLLLFWLYKKNRLSFPPFNQKRCSTCGKGITKHDVLDKDYYKNDAPDKGWTCRRCQDEKEGRALKKEKAEADDDGYDDVDIKDEVDIESSQKDRGDKRTEDSRRKHRDAGVRSVDNNKISSLDKPASRSGRRVADLQPSTRRRENDEDGYADESKTKDSFRTNDHRRYEEEDEDSE</sequence>
<proteinExistence type="predicted"/>
<feature type="region of interest" description="Disordered" evidence="1">
    <location>
        <begin position="1"/>
        <end position="40"/>
    </location>
</feature>
<keyword evidence="4" id="KW-1185">Reference proteome</keyword>
<gene>
    <name evidence="3" type="ORF">IAR55_003786</name>
</gene>
<feature type="compositionally biased region" description="Acidic residues" evidence="1">
    <location>
        <begin position="140"/>
        <end position="157"/>
    </location>
</feature>
<dbReference type="EMBL" id="JBCAWK010000007">
    <property type="protein sequence ID" value="KAK8853085.1"/>
    <property type="molecule type" value="Genomic_DNA"/>
</dbReference>
<dbReference type="AlphaFoldDB" id="A0AAW0YXQ2"/>
<evidence type="ECO:0000256" key="1">
    <source>
        <dbReference type="SAM" id="MobiDB-lite"/>
    </source>
</evidence>
<dbReference type="GeneID" id="92181044"/>
<feature type="compositionally biased region" description="Basic and acidic residues" evidence="1">
    <location>
        <begin position="222"/>
        <end position="239"/>
    </location>
</feature>
<organism evidence="3 4">
    <name type="scientific">Kwoniella newhampshirensis</name>
    <dbReference type="NCBI Taxonomy" id="1651941"/>
    <lineage>
        <taxon>Eukaryota</taxon>
        <taxon>Fungi</taxon>
        <taxon>Dikarya</taxon>
        <taxon>Basidiomycota</taxon>
        <taxon>Agaricomycotina</taxon>
        <taxon>Tremellomycetes</taxon>
        <taxon>Tremellales</taxon>
        <taxon>Cryptococcaceae</taxon>
        <taxon>Kwoniella</taxon>
    </lineage>
</organism>
<evidence type="ECO:0000313" key="3">
    <source>
        <dbReference type="EMBL" id="KAK8853085.1"/>
    </source>
</evidence>
<protein>
    <submittedName>
        <fullName evidence="3">Uncharacterized protein</fullName>
    </submittedName>
</protein>
<evidence type="ECO:0000313" key="4">
    <source>
        <dbReference type="Proteomes" id="UP001388673"/>
    </source>
</evidence>
<evidence type="ECO:0000256" key="2">
    <source>
        <dbReference type="SAM" id="Phobius"/>
    </source>
</evidence>
<accession>A0AAW0YXQ2</accession>